<dbReference type="PROSITE" id="PS00455">
    <property type="entry name" value="AMP_BINDING"/>
    <property type="match status" value="1"/>
</dbReference>
<dbReference type="InterPro" id="IPR042099">
    <property type="entry name" value="ANL_N_sf"/>
</dbReference>
<dbReference type="Proteomes" id="UP000292120">
    <property type="component" value="Unassembled WGS sequence"/>
</dbReference>
<proteinExistence type="inferred from homology"/>
<reference evidence="5 6" key="1">
    <citation type="submission" date="2019-02" db="EMBL/GenBank/DDBJ databases">
        <title>Aquabacterium sp. strain KMB7.</title>
        <authorList>
            <person name="Chen W.-M."/>
        </authorList>
    </citation>
    <scope>NUCLEOTIDE SEQUENCE [LARGE SCALE GENOMIC DNA]</scope>
    <source>
        <strain evidence="5 6">KMB7</strain>
    </source>
</reference>
<comment type="caution">
    <text evidence="5">The sequence shown here is derived from an EMBL/GenBank/DDBJ whole genome shotgun (WGS) entry which is preliminary data.</text>
</comment>
<dbReference type="Pfam" id="PF13193">
    <property type="entry name" value="AMP-binding_C"/>
    <property type="match status" value="1"/>
</dbReference>
<dbReference type="InterPro" id="IPR000873">
    <property type="entry name" value="AMP-dep_synth/lig_dom"/>
</dbReference>
<dbReference type="NCBIfam" id="NF005702">
    <property type="entry name" value="PRK07514.1"/>
    <property type="match status" value="1"/>
</dbReference>
<evidence type="ECO:0000313" key="6">
    <source>
        <dbReference type="Proteomes" id="UP000292120"/>
    </source>
</evidence>
<gene>
    <name evidence="5" type="ORF">EYS42_10075</name>
</gene>
<evidence type="ECO:0000256" key="2">
    <source>
        <dbReference type="ARBA" id="ARBA00022598"/>
    </source>
</evidence>
<dbReference type="PANTHER" id="PTHR43201:SF8">
    <property type="entry name" value="ACYL-COA SYNTHETASE FAMILY MEMBER 3"/>
    <property type="match status" value="1"/>
</dbReference>
<dbReference type="OrthoDB" id="9766486at2"/>
<dbReference type="SUPFAM" id="SSF56801">
    <property type="entry name" value="Acetyl-CoA synthetase-like"/>
    <property type="match status" value="1"/>
</dbReference>
<evidence type="ECO:0000313" key="5">
    <source>
        <dbReference type="EMBL" id="TBO30053.1"/>
    </source>
</evidence>
<keyword evidence="6" id="KW-1185">Reference proteome</keyword>
<dbReference type="InterPro" id="IPR045851">
    <property type="entry name" value="AMP-bd_C_sf"/>
</dbReference>
<evidence type="ECO:0000259" key="4">
    <source>
        <dbReference type="Pfam" id="PF13193"/>
    </source>
</evidence>
<feature type="domain" description="AMP-binding enzyme C-terminal" evidence="4">
    <location>
        <begin position="428"/>
        <end position="503"/>
    </location>
</feature>
<dbReference type="RefSeq" id="WP_130968047.1">
    <property type="nucleotide sequence ID" value="NZ_SIXI01000004.1"/>
</dbReference>
<dbReference type="Gene3D" id="3.30.300.30">
    <property type="match status" value="1"/>
</dbReference>
<sequence>MNLYTAIQAALPATLDEPAILTEAGEAYTWRDLDRATAMIANLLDSLDLPPVGRGAQRRPPVVAAHIDKSVEGLMLYMATLRAGAVFLPLNPAYKAAELDYFVQDARPAVLVCRSDDLDWVAPLAAHRGVAHLFTLNTDRSGSLLVHAAQQPDVHAVKPRKASDLAAILYTSGTTGRSKGAMLSHGNLLSNARTLLRHWDWRSDDCLVHALPTFHIHGLFVACHCALLSATPMRWLSRFDPAQVLAHLTDLRAPRATVFMGVPTMYGRLLAHEGLTAHAVSGMRLFVSGSAPLLASAHEAFEHRTGHTILERYGMSETGMLCSNPCRPADGPRQPGSVGPALPGVGVRVIDDAGRPCGTDTPGHVQVQGPNVFSGYLGMPDKTAESFTADGWFITGDVGFIDAAGYLHLVGRAKDLIITGGFNVYPAEVEGHVDKLPGVIESAVVGVPHPDFGEGVVAVVVTTDGRPLDEARLIDALKGQIASFKVPKRIFFVDDLPRNAMGKVQKNLLRQHHQHAFSEHTLPEHTA</sequence>
<dbReference type="CDD" id="cd05941">
    <property type="entry name" value="MCS"/>
    <property type="match status" value="1"/>
</dbReference>
<dbReference type="InterPro" id="IPR025110">
    <property type="entry name" value="AMP-bd_C"/>
</dbReference>
<dbReference type="EMBL" id="SIXI01000004">
    <property type="protein sequence ID" value="TBO30053.1"/>
    <property type="molecule type" value="Genomic_DNA"/>
</dbReference>
<evidence type="ECO:0000259" key="3">
    <source>
        <dbReference type="Pfam" id="PF00501"/>
    </source>
</evidence>
<dbReference type="FunFam" id="3.30.300.30:FF:000008">
    <property type="entry name" value="2,3-dihydroxybenzoate-AMP ligase"/>
    <property type="match status" value="1"/>
</dbReference>
<dbReference type="PANTHER" id="PTHR43201">
    <property type="entry name" value="ACYL-COA SYNTHETASE"/>
    <property type="match status" value="1"/>
</dbReference>
<dbReference type="GO" id="GO:0031956">
    <property type="term" value="F:medium-chain fatty acid-CoA ligase activity"/>
    <property type="evidence" value="ECO:0007669"/>
    <property type="project" value="TreeGrafter"/>
</dbReference>
<comment type="similarity">
    <text evidence="1">Belongs to the ATP-dependent AMP-binding enzyme family.</text>
</comment>
<dbReference type="Gene3D" id="3.40.50.12780">
    <property type="entry name" value="N-terminal domain of ligase-like"/>
    <property type="match status" value="1"/>
</dbReference>
<dbReference type="AlphaFoldDB" id="A0A4Q9GWS9"/>
<keyword evidence="2" id="KW-0436">Ligase</keyword>
<accession>A0A4Q9GWS9</accession>
<dbReference type="GO" id="GO:0006631">
    <property type="term" value="P:fatty acid metabolic process"/>
    <property type="evidence" value="ECO:0007669"/>
    <property type="project" value="TreeGrafter"/>
</dbReference>
<feature type="domain" description="AMP-dependent synthetase/ligase" evidence="3">
    <location>
        <begin position="14"/>
        <end position="377"/>
    </location>
</feature>
<protein>
    <submittedName>
        <fullName evidence="5">Malonyl-CoA synthase</fullName>
    </submittedName>
</protein>
<evidence type="ECO:0000256" key="1">
    <source>
        <dbReference type="ARBA" id="ARBA00006432"/>
    </source>
</evidence>
<organism evidence="5 6">
    <name type="scientific">Aquabacterium lacunae</name>
    <dbReference type="NCBI Taxonomy" id="2528630"/>
    <lineage>
        <taxon>Bacteria</taxon>
        <taxon>Pseudomonadati</taxon>
        <taxon>Pseudomonadota</taxon>
        <taxon>Betaproteobacteria</taxon>
        <taxon>Burkholderiales</taxon>
        <taxon>Aquabacterium</taxon>
    </lineage>
</organism>
<name>A0A4Q9GWS9_9BURK</name>
<dbReference type="Pfam" id="PF00501">
    <property type="entry name" value="AMP-binding"/>
    <property type="match status" value="1"/>
</dbReference>
<dbReference type="InterPro" id="IPR020845">
    <property type="entry name" value="AMP-binding_CS"/>
</dbReference>